<organism evidence="1 2">
    <name type="scientific">Rotaria sordida</name>
    <dbReference type="NCBI Taxonomy" id="392033"/>
    <lineage>
        <taxon>Eukaryota</taxon>
        <taxon>Metazoa</taxon>
        <taxon>Spiralia</taxon>
        <taxon>Gnathifera</taxon>
        <taxon>Rotifera</taxon>
        <taxon>Eurotatoria</taxon>
        <taxon>Bdelloidea</taxon>
        <taxon>Philodinida</taxon>
        <taxon>Philodinidae</taxon>
        <taxon>Rotaria</taxon>
    </lineage>
</organism>
<name>A0A819X152_9BILA</name>
<comment type="caution">
    <text evidence="1">The sequence shown here is derived from an EMBL/GenBank/DDBJ whole genome shotgun (WGS) entry which is preliminary data.</text>
</comment>
<dbReference type="AlphaFoldDB" id="A0A819X152"/>
<dbReference type="EMBL" id="CAJOBD010009429">
    <property type="protein sequence ID" value="CAF4134988.1"/>
    <property type="molecule type" value="Genomic_DNA"/>
</dbReference>
<evidence type="ECO:0000313" key="2">
    <source>
        <dbReference type="Proteomes" id="UP000663836"/>
    </source>
</evidence>
<protein>
    <submittedName>
        <fullName evidence="1">Uncharacterized protein</fullName>
    </submittedName>
</protein>
<accession>A0A819X152</accession>
<dbReference type="Proteomes" id="UP000663836">
    <property type="component" value="Unassembled WGS sequence"/>
</dbReference>
<reference evidence="1" key="1">
    <citation type="submission" date="2021-02" db="EMBL/GenBank/DDBJ databases">
        <authorList>
            <person name="Nowell W R."/>
        </authorList>
    </citation>
    <scope>NUCLEOTIDE SEQUENCE</scope>
</reference>
<feature type="non-terminal residue" evidence="1">
    <location>
        <position position="18"/>
    </location>
</feature>
<gene>
    <name evidence="1" type="ORF">JBS370_LOCUS33231</name>
</gene>
<proteinExistence type="predicted"/>
<sequence length="18" mass="2225">MKQLEYLHVTVRKHAENQ</sequence>
<evidence type="ECO:0000313" key="1">
    <source>
        <dbReference type="EMBL" id="CAF4134988.1"/>
    </source>
</evidence>